<dbReference type="InterPro" id="IPR013324">
    <property type="entry name" value="RNA_pol_sigma_r3/r4-like"/>
</dbReference>
<dbReference type="GO" id="GO:0003677">
    <property type="term" value="F:DNA binding"/>
    <property type="evidence" value="ECO:0007669"/>
    <property type="project" value="InterPro"/>
</dbReference>
<dbReference type="Gene3D" id="1.10.10.10">
    <property type="entry name" value="Winged helix-like DNA-binding domain superfamily/Winged helix DNA-binding domain"/>
    <property type="match status" value="1"/>
</dbReference>
<feature type="domain" description="RNA polymerase sigma factor 70 region 4 type 2" evidence="1">
    <location>
        <begin position="77"/>
        <end position="117"/>
    </location>
</feature>
<name>A0A8S5TBY7_9CAUD</name>
<dbReference type="InterPro" id="IPR036388">
    <property type="entry name" value="WH-like_DNA-bd_sf"/>
</dbReference>
<evidence type="ECO:0000259" key="1">
    <source>
        <dbReference type="Pfam" id="PF08281"/>
    </source>
</evidence>
<reference evidence="2" key="1">
    <citation type="journal article" date="2021" name="Proc. Natl. Acad. Sci. U.S.A.">
        <title>A Catalog of Tens of Thousands of Viruses from Human Metagenomes Reveals Hidden Associations with Chronic Diseases.</title>
        <authorList>
            <person name="Tisza M.J."/>
            <person name="Buck C.B."/>
        </authorList>
    </citation>
    <scope>NUCLEOTIDE SEQUENCE</scope>
    <source>
        <strain evidence="2">CtVDC13</strain>
    </source>
</reference>
<protein>
    <submittedName>
        <fullName evidence="2">Sigma-70, region 4</fullName>
    </submittedName>
</protein>
<accession>A0A8S5TBY7</accession>
<dbReference type="GO" id="GO:0006352">
    <property type="term" value="P:DNA-templated transcription initiation"/>
    <property type="evidence" value="ECO:0007669"/>
    <property type="project" value="InterPro"/>
</dbReference>
<evidence type="ECO:0000313" key="2">
    <source>
        <dbReference type="EMBL" id="DAF60828.1"/>
    </source>
</evidence>
<proteinExistence type="predicted"/>
<dbReference type="GO" id="GO:0016987">
    <property type="term" value="F:sigma factor activity"/>
    <property type="evidence" value="ECO:0007669"/>
    <property type="project" value="InterPro"/>
</dbReference>
<dbReference type="Pfam" id="PF08281">
    <property type="entry name" value="Sigma70_r4_2"/>
    <property type="match status" value="1"/>
</dbReference>
<dbReference type="SUPFAM" id="SSF88659">
    <property type="entry name" value="Sigma3 and sigma4 domains of RNA polymerase sigma factors"/>
    <property type="match status" value="1"/>
</dbReference>
<dbReference type="InterPro" id="IPR013249">
    <property type="entry name" value="RNA_pol_sigma70_r4_t2"/>
</dbReference>
<organism evidence="2">
    <name type="scientific">Siphoviridae sp. ctVDC13</name>
    <dbReference type="NCBI Taxonomy" id="2827880"/>
    <lineage>
        <taxon>Viruses</taxon>
        <taxon>Duplodnaviria</taxon>
        <taxon>Heunggongvirae</taxon>
        <taxon>Uroviricota</taxon>
        <taxon>Caudoviricetes</taxon>
    </lineage>
</organism>
<dbReference type="EMBL" id="BK032798">
    <property type="protein sequence ID" value="DAF60828.1"/>
    <property type="molecule type" value="Genomic_DNA"/>
</dbReference>
<sequence length="121" mass="14440">MTIDETRTFLKSYKSMANRVEYINNKMINVKSIRYDDAQRCSYGEPKTQNDYIIMKDEYLSQMQEIKDSIERLSSMTYRNILFYRYIECLSVYDIAEIMDYSPATVRTYILDAVKELSVIM</sequence>